<evidence type="ECO:0000256" key="1">
    <source>
        <dbReference type="SAM" id="MobiDB-lite"/>
    </source>
</evidence>
<gene>
    <name evidence="2" type="ORF">D9V29_06855</name>
</gene>
<dbReference type="RefSeq" id="WP_147436230.1">
    <property type="nucleotide sequence ID" value="NZ_BMXM01000013.1"/>
</dbReference>
<accession>A0A3L6ZYD1</accession>
<name>A0A3L6ZYD1_9MICO</name>
<dbReference type="AlphaFoldDB" id="A0A3L6ZYD1"/>
<reference evidence="2 3" key="1">
    <citation type="submission" date="2018-10" db="EMBL/GenBank/DDBJ databases">
        <authorList>
            <person name="Li J."/>
        </authorList>
    </citation>
    <scope>NUCLEOTIDE SEQUENCE [LARGE SCALE GENOMIC DNA]</scope>
    <source>
        <strain evidence="2 3">CCTCC AB209002</strain>
    </source>
</reference>
<dbReference type="EMBL" id="RCUV01000006">
    <property type="protein sequence ID" value="RLP72142.1"/>
    <property type="molecule type" value="Genomic_DNA"/>
</dbReference>
<dbReference type="Proteomes" id="UP000270299">
    <property type="component" value="Unassembled WGS sequence"/>
</dbReference>
<evidence type="ECO:0000313" key="2">
    <source>
        <dbReference type="EMBL" id="RLP72142.1"/>
    </source>
</evidence>
<dbReference type="OrthoDB" id="5123268at2"/>
<proteinExistence type="predicted"/>
<comment type="caution">
    <text evidence="2">The sequence shown here is derived from an EMBL/GenBank/DDBJ whole genome shotgun (WGS) entry which is preliminary data.</text>
</comment>
<organism evidence="2 3">
    <name type="scientific">Mycetocola manganoxydans</name>
    <dbReference type="NCBI Taxonomy" id="699879"/>
    <lineage>
        <taxon>Bacteria</taxon>
        <taxon>Bacillati</taxon>
        <taxon>Actinomycetota</taxon>
        <taxon>Actinomycetes</taxon>
        <taxon>Micrococcales</taxon>
        <taxon>Microbacteriaceae</taxon>
        <taxon>Mycetocola</taxon>
    </lineage>
</organism>
<feature type="region of interest" description="Disordered" evidence="1">
    <location>
        <begin position="1"/>
        <end position="74"/>
    </location>
</feature>
<evidence type="ECO:0000313" key="3">
    <source>
        <dbReference type="Proteomes" id="UP000270299"/>
    </source>
</evidence>
<protein>
    <submittedName>
        <fullName evidence="2">Uncharacterized protein</fullName>
    </submittedName>
</protein>
<sequence>MSDVPAVSQATGMPVTRLRGSRRVVRPGAPGTDPTPQSVEDAVRAAEDTDTSWSTRSSDSNDDQLKQDVPPHWG</sequence>
<keyword evidence="3" id="KW-1185">Reference proteome</keyword>